<protein>
    <submittedName>
        <fullName evidence="5">SDR family NAD(P)-dependent oxidoreductase</fullName>
    </submittedName>
</protein>
<dbReference type="PANTHER" id="PTHR44196:SF2">
    <property type="entry name" value="SHORT-CHAIN DEHYDROGENASE-RELATED"/>
    <property type="match status" value="1"/>
</dbReference>
<evidence type="ECO:0000313" key="5">
    <source>
        <dbReference type="EMBL" id="MDC0707721.1"/>
    </source>
</evidence>
<evidence type="ECO:0000256" key="1">
    <source>
        <dbReference type="ARBA" id="ARBA00006484"/>
    </source>
</evidence>
<dbReference type="Gene3D" id="3.40.50.720">
    <property type="entry name" value="NAD(P)-binding Rossmann-like Domain"/>
    <property type="match status" value="1"/>
</dbReference>
<dbReference type="InterPro" id="IPR002347">
    <property type="entry name" value="SDR_fam"/>
</dbReference>
<feature type="compositionally biased region" description="Pro residues" evidence="3">
    <location>
        <begin position="282"/>
        <end position="291"/>
    </location>
</feature>
<feature type="compositionally biased region" description="Basic and acidic residues" evidence="3">
    <location>
        <begin position="263"/>
        <end position="272"/>
    </location>
</feature>
<evidence type="ECO:0000313" key="6">
    <source>
        <dbReference type="Proteomes" id="UP001221838"/>
    </source>
</evidence>
<proteinExistence type="inferred from homology"/>
<organism evidence="5 6">
    <name type="scientific">Stigmatella ashevillensis</name>
    <dbReference type="NCBI Taxonomy" id="2995309"/>
    <lineage>
        <taxon>Bacteria</taxon>
        <taxon>Pseudomonadati</taxon>
        <taxon>Myxococcota</taxon>
        <taxon>Myxococcia</taxon>
        <taxon>Myxococcales</taxon>
        <taxon>Cystobacterineae</taxon>
        <taxon>Archangiaceae</taxon>
        <taxon>Stigmatella</taxon>
    </lineage>
</organism>
<dbReference type="Pfam" id="PF00106">
    <property type="entry name" value="adh_short"/>
    <property type="match status" value="1"/>
</dbReference>
<evidence type="ECO:0000259" key="4">
    <source>
        <dbReference type="SMART" id="SM00822"/>
    </source>
</evidence>
<comment type="similarity">
    <text evidence="1">Belongs to the short-chain dehydrogenases/reductases (SDR) family.</text>
</comment>
<dbReference type="InterPro" id="IPR036291">
    <property type="entry name" value="NAD(P)-bd_dom_sf"/>
</dbReference>
<keyword evidence="2" id="KW-0560">Oxidoreductase</keyword>
<sequence>MRPPIDFGSILITGACSVLGRELARQLSHRARTLVLVCPHAERLDALSEELQVRNPTLGVVLLCADLSLPNEVDRIMEELANHLITPGILVSAGGVGAQDPFTQQSWEDIERTLQANIVAPLLLTHRLLPSMVARKSGGILHVGSGSSQLFLPGFAAASAAHRCMDGFFESLRLEVEGSGVVMTYAAPGPVRNPWAEHPGAPEEPAPFFRISATQCAREILAGFERAEPLVYPGAGHRRVMGLMPMLPRAFRRALGRFAAGRRAREGSEEGNPRLAGAMPSLLPPGTPSPGAPGLSR</sequence>
<dbReference type="InterPro" id="IPR057326">
    <property type="entry name" value="KR_dom"/>
</dbReference>
<dbReference type="PANTHER" id="PTHR44196">
    <property type="entry name" value="DEHYDROGENASE/REDUCTASE SDR FAMILY MEMBER 7B"/>
    <property type="match status" value="1"/>
</dbReference>
<feature type="region of interest" description="Disordered" evidence="3">
    <location>
        <begin position="262"/>
        <end position="297"/>
    </location>
</feature>
<feature type="domain" description="Ketoreductase" evidence="4">
    <location>
        <begin position="8"/>
        <end position="198"/>
    </location>
</feature>
<accession>A0ABT5D2D5</accession>
<name>A0ABT5D2D5_9BACT</name>
<dbReference type="Proteomes" id="UP001221838">
    <property type="component" value="Unassembled WGS sequence"/>
</dbReference>
<gene>
    <name evidence="5" type="ORF">POL68_04500</name>
</gene>
<evidence type="ECO:0000256" key="3">
    <source>
        <dbReference type="SAM" id="MobiDB-lite"/>
    </source>
</evidence>
<keyword evidence="6" id="KW-1185">Reference proteome</keyword>
<dbReference type="EMBL" id="JAQNDM010000002">
    <property type="protein sequence ID" value="MDC0707721.1"/>
    <property type="molecule type" value="Genomic_DNA"/>
</dbReference>
<evidence type="ECO:0000256" key="2">
    <source>
        <dbReference type="ARBA" id="ARBA00023002"/>
    </source>
</evidence>
<reference evidence="5 6" key="1">
    <citation type="submission" date="2022-11" db="EMBL/GenBank/DDBJ databases">
        <title>Minimal conservation of predation-associated metabolite biosynthetic gene clusters underscores biosynthetic potential of Myxococcota including descriptions for ten novel species: Archangium lansinium sp. nov., Myxococcus landrumus sp. nov., Nannocystis bai.</title>
        <authorList>
            <person name="Ahearne A."/>
            <person name="Stevens C."/>
            <person name="Dowd S."/>
        </authorList>
    </citation>
    <scope>NUCLEOTIDE SEQUENCE [LARGE SCALE GENOMIC DNA]</scope>
    <source>
        <strain evidence="5 6">NCWAL01</strain>
    </source>
</reference>
<dbReference type="PRINTS" id="PR00081">
    <property type="entry name" value="GDHRDH"/>
</dbReference>
<dbReference type="SUPFAM" id="SSF51735">
    <property type="entry name" value="NAD(P)-binding Rossmann-fold domains"/>
    <property type="match status" value="1"/>
</dbReference>
<dbReference type="SMART" id="SM00822">
    <property type="entry name" value="PKS_KR"/>
    <property type="match status" value="1"/>
</dbReference>
<comment type="caution">
    <text evidence="5">The sequence shown here is derived from an EMBL/GenBank/DDBJ whole genome shotgun (WGS) entry which is preliminary data.</text>
</comment>
<dbReference type="RefSeq" id="WP_272134950.1">
    <property type="nucleotide sequence ID" value="NZ_JAQNDM010000002.1"/>
</dbReference>